<feature type="domain" description="Glycosyltransferase 2-like" evidence="6">
    <location>
        <begin position="147"/>
        <end position="356"/>
    </location>
</feature>
<evidence type="ECO:0000256" key="3">
    <source>
        <dbReference type="ARBA" id="ARBA00022679"/>
    </source>
</evidence>
<dbReference type="PANTHER" id="PTHR43630:SF1">
    <property type="entry name" value="POLY-BETA-1,6-N-ACETYL-D-GLUCOSAMINE SYNTHASE"/>
    <property type="match status" value="1"/>
</dbReference>
<evidence type="ECO:0000313" key="8">
    <source>
        <dbReference type="Proteomes" id="UP000012283"/>
    </source>
</evidence>
<dbReference type="GO" id="GO:0016757">
    <property type="term" value="F:glycosyltransferase activity"/>
    <property type="evidence" value="ECO:0007669"/>
    <property type="project" value="UniProtKB-KW"/>
</dbReference>
<evidence type="ECO:0000313" key="7">
    <source>
        <dbReference type="EMBL" id="ENH96217.1"/>
    </source>
</evidence>
<dbReference type="CDD" id="cd06423">
    <property type="entry name" value="CESA_like"/>
    <property type="match status" value="1"/>
</dbReference>
<comment type="caution">
    <text evidence="7">The sequence shown here is derived from an EMBL/GenBank/DDBJ whole genome shotgun (WGS) entry which is preliminary data.</text>
</comment>
<dbReference type="Pfam" id="PF00535">
    <property type="entry name" value="Glycos_transf_2"/>
    <property type="match status" value="1"/>
</dbReference>
<dbReference type="Pfam" id="PF13632">
    <property type="entry name" value="Glyco_trans_2_3"/>
    <property type="match status" value="1"/>
</dbReference>
<keyword evidence="8" id="KW-1185">Reference proteome</keyword>
<evidence type="ECO:0000259" key="6">
    <source>
        <dbReference type="Pfam" id="PF13632"/>
    </source>
</evidence>
<keyword evidence="3 7" id="KW-0808">Transferase</keyword>
<dbReference type="PATRIC" id="fig|1308866.3.peg.2418"/>
<comment type="similarity">
    <text evidence="1">Belongs to the glycosyltransferase 2 family.</text>
</comment>
<feature type="transmembrane region" description="Helical" evidence="4">
    <location>
        <begin position="6"/>
        <end position="25"/>
    </location>
</feature>
<dbReference type="Gene3D" id="3.90.550.10">
    <property type="entry name" value="Spore Coat Polysaccharide Biosynthesis Protein SpsA, Chain A"/>
    <property type="match status" value="1"/>
</dbReference>
<dbReference type="PANTHER" id="PTHR43630">
    <property type="entry name" value="POLY-BETA-1,6-N-ACETYL-D-GLUCOSAMINE SYNTHASE"/>
    <property type="match status" value="1"/>
</dbReference>
<dbReference type="RefSeq" id="WP_003471979.1">
    <property type="nucleotide sequence ID" value="NZ_APML01000055.1"/>
</dbReference>
<feature type="transmembrane region" description="Helical" evidence="4">
    <location>
        <begin position="332"/>
        <end position="357"/>
    </location>
</feature>
<protein>
    <submittedName>
        <fullName evidence="7">Family 2 glycosyl transferase</fullName>
    </submittedName>
</protein>
<name>N4WJ88_9BACI</name>
<dbReference type="STRING" id="1308866.J416_11957"/>
<reference evidence="7 8" key="1">
    <citation type="submission" date="2013-03" db="EMBL/GenBank/DDBJ databases">
        <title>Draft genome sequence of Gracibacillus halophilus YIM-C55.5, a moderately halophilic and thermophilic organism from the Xiaochaidamu salt lake.</title>
        <authorList>
            <person name="Sugumar T."/>
            <person name="Polireddy D.R."/>
            <person name="Antony A."/>
            <person name="Madhava Y.R."/>
            <person name="Sivakumar N."/>
        </authorList>
    </citation>
    <scope>NUCLEOTIDE SEQUENCE [LARGE SCALE GENOMIC DNA]</scope>
    <source>
        <strain evidence="7 8">YIM-C55.5</strain>
    </source>
</reference>
<feature type="domain" description="Glycosyltransferase 2-like" evidence="5">
    <location>
        <begin position="43"/>
        <end position="87"/>
    </location>
</feature>
<gene>
    <name evidence="7" type="ORF">J416_11957</name>
</gene>
<accession>N4WJ88</accession>
<evidence type="ECO:0000259" key="5">
    <source>
        <dbReference type="Pfam" id="PF00535"/>
    </source>
</evidence>
<dbReference type="InterPro" id="IPR029044">
    <property type="entry name" value="Nucleotide-diphossugar_trans"/>
</dbReference>
<dbReference type="InterPro" id="IPR001173">
    <property type="entry name" value="Glyco_trans_2-like"/>
</dbReference>
<evidence type="ECO:0000256" key="2">
    <source>
        <dbReference type="ARBA" id="ARBA00022676"/>
    </source>
</evidence>
<feature type="transmembrane region" description="Helical" evidence="4">
    <location>
        <begin position="403"/>
        <end position="430"/>
    </location>
</feature>
<dbReference type="EMBL" id="APML01000055">
    <property type="protein sequence ID" value="ENH96217.1"/>
    <property type="molecule type" value="Genomic_DNA"/>
</dbReference>
<keyword evidence="2" id="KW-0328">Glycosyltransferase</keyword>
<dbReference type="Proteomes" id="UP000012283">
    <property type="component" value="Unassembled WGS sequence"/>
</dbReference>
<dbReference type="eggNOG" id="COG1215">
    <property type="taxonomic scope" value="Bacteria"/>
</dbReference>
<evidence type="ECO:0000256" key="1">
    <source>
        <dbReference type="ARBA" id="ARBA00006739"/>
    </source>
</evidence>
<evidence type="ECO:0000256" key="4">
    <source>
        <dbReference type="SAM" id="Phobius"/>
    </source>
</evidence>
<keyword evidence="4" id="KW-1133">Transmembrane helix</keyword>
<dbReference type="AlphaFoldDB" id="N4WJ88"/>
<proteinExistence type="inferred from homology"/>
<keyword evidence="4" id="KW-0472">Membrane</keyword>
<feature type="transmembrane region" description="Helical" evidence="4">
    <location>
        <begin position="363"/>
        <end position="382"/>
    </location>
</feature>
<sequence length="458" mass="52636">MLEVTIFLFCFYVVIQLMYIFYPLYTATKSNPANSEKKEKGISVVIPAYNEEKIILNCLKGIENLNYKNYEIIFVNDGSTDHTLNLLINQLDFRPDWYKLPALKIPHEDVIEVYRSRRFPKLYLIDKKNGGKADALNAGAEYAAKEIVVTLDADSILDPASLQAMNHAFDDPALIAGGGMVQIKQGFDNHIGTPKKPNPMFQLPGIVRYQILQYMTAFYLHKFTQSRLQSIFVIAGAFGAFRKQALYDANGYRRTVGEDMDVTLKIHKLIKTNPKYKHKKLTFIPEALCYTECPETFSDLLKQRIRWQKGFVDCVLFFKKAFFSQLGFRLSFLFLFEFLLLGTINAFPTALIPVFLLFNLDNYMVAVALFSTNCFLAITQSLTTVFVSERFGLIYPNRHFRKFLFFIPIETITYRLLGLVFVITGTISYFKNKDGWYVSKRIGNAQDRAPLEEQKEAA</sequence>
<organism evidence="7 8">
    <name type="scientific">Gracilibacillus halophilus YIM-C55.5</name>
    <dbReference type="NCBI Taxonomy" id="1308866"/>
    <lineage>
        <taxon>Bacteria</taxon>
        <taxon>Bacillati</taxon>
        <taxon>Bacillota</taxon>
        <taxon>Bacilli</taxon>
        <taxon>Bacillales</taxon>
        <taxon>Bacillaceae</taxon>
        <taxon>Gracilibacillus</taxon>
    </lineage>
</organism>
<dbReference type="SUPFAM" id="SSF53448">
    <property type="entry name" value="Nucleotide-diphospho-sugar transferases"/>
    <property type="match status" value="1"/>
</dbReference>
<keyword evidence="4" id="KW-0812">Transmembrane</keyword>